<dbReference type="AlphaFoldDB" id="A0A7W5ANI1"/>
<dbReference type="RefSeq" id="WP_183225456.1">
    <property type="nucleotide sequence ID" value="NZ_BMPW01000021.1"/>
</dbReference>
<evidence type="ECO:0000313" key="2">
    <source>
        <dbReference type="Proteomes" id="UP000590749"/>
    </source>
</evidence>
<dbReference type="EMBL" id="JACHXF010000018">
    <property type="protein sequence ID" value="MBB3099405.1"/>
    <property type="molecule type" value="Genomic_DNA"/>
</dbReference>
<gene>
    <name evidence="1" type="ORF">FHR83_007111</name>
</gene>
<sequence length="333" mass="34591">MAITYFPFDDVDTNEDQYSQLFRELQDSGVAASHGSNSFQVGANASGMTVTVQAGFAILRGHAILSTAVESLTVAAASTSARIDRIVLRLDPGANKISLAILQGTAGSGVAPTLTQTDTGLFEISLATVTVGASVGSIAASAVTDTRQFVGSRVGTWTSSTRPAGPRKGKLGFNDETGLWEFFNGTTWANLTTSWSSITGAPATFTPTAHTHAWTDLSGVAPAAKLPVGTASGTVAAGDHHHDQLTRLPNRVKFGRTLITPTAANVTTSEMVTWSNSPPVITEAPVVLLTADSSAPSVITGLTVSGPSTTGFQINLIRTNTVATYVNWVAVWP</sequence>
<proteinExistence type="predicted"/>
<evidence type="ECO:0000313" key="1">
    <source>
        <dbReference type="EMBL" id="MBB3099405.1"/>
    </source>
</evidence>
<reference evidence="1 2" key="1">
    <citation type="submission" date="2020-08" db="EMBL/GenBank/DDBJ databases">
        <title>Genomic Encyclopedia of Type Strains, Phase III (KMG-III): the genomes of soil and plant-associated and newly described type strains.</title>
        <authorList>
            <person name="Whitman W."/>
        </authorList>
    </citation>
    <scope>NUCLEOTIDE SEQUENCE [LARGE SCALE GENOMIC DNA]</scope>
    <source>
        <strain evidence="1 2">CECT 3287</strain>
    </source>
</reference>
<keyword evidence="2" id="KW-1185">Reference proteome</keyword>
<accession>A0A7W5ANI1</accession>
<comment type="caution">
    <text evidence="1">The sequence shown here is derived from an EMBL/GenBank/DDBJ whole genome shotgun (WGS) entry which is preliminary data.</text>
</comment>
<organism evidence="1 2">
    <name type="scientific">Actinoplanes campanulatus</name>
    <dbReference type="NCBI Taxonomy" id="113559"/>
    <lineage>
        <taxon>Bacteria</taxon>
        <taxon>Bacillati</taxon>
        <taxon>Actinomycetota</taxon>
        <taxon>Actinomycetes</taxon>
        <taxon>Micromonosporales</taxon>
        <taxon>Micromonosporaceae</taxon>
        <taxon>Actinoplanes</taxon>
    </lineage>
</organism>
<evidence type="ECO:0008006" key="3">
    <source>
        <dbReference type="Google" id="ProtNLM"/>
    </source>
</evidence>
<name>A0A7W5ANI1_9ACTN</name>
<dbReference type="Proteomes" id="UP000590749">
    <property type="component" value="Unassembled WGS sequence"/>
</dbReference>
<protein>
    <recommendedName>
        <fullName evidence="3">Minor tail protein</fullName>
    </recommendedName>
</protein>